<evidence type="ECO:0000259" key="12">
    <source>
        <dbReference type="Pfam" id="PF07992"/>
    </source>
</evidence>
<evidence type="ECO:0000256" key="2">
    <source>
        <dbReference type="ARBA" id="ARBA00022630"/>
    </source>
</evidence>
<dbReference type="FunFam" id="3.30.390.30:FF:000001">
    <property type="entry name" value="Dihydrolipoyl dehydrogenase"/>
    <property type="match status" value="1"/>
</dbReference>
<dbReference type="AlphaFoldDB" id="A0A3S9AZ31"/>
<dbReference type="SUPFAM" id="SSF51905">
    <property type="entry name" value="FAD/NAD(P)-binding domain"/>
    <property type="match status" value="1"/>
</dbReference>
<feature type="binding site" evidence="8">
    <location>
        <position position="274"/>
    </location>
    <ligand>
        <name>NAD(+)</name>
        <dbReference type="ChEBI" id="CHEBI:57540"/>
    </ligand>
</feature>
<evidence type="ECO:0000256" key="4">
    <source>
        <dbReference type="ARBA" id="ARBA00022857"/>
    </source>
</evidence>
<evidence type="ECO:0000256" key="5">
    <source>
        <dbReference type="ARBA" id="ARBA00023002"/>
    </source>
</evidence>
<evidence type="ECO:0000256" key="3">
    <source>
        <dbReference type="ARBA" id="ARBA00022827"/>
    </source>
</evidence>
<name>A0A3S9AZ31_9HYPH</name>
<evidence type="ECO:0000313" key="13">
    <source>
        <dbReference type="EMBL" id="AZN69978.1"/>
    </source>
</evidence>
<dbReference type="OrthoDB" id="9781772at2"/>
<dbReference type="Gene3D" id="3.30.390.30">
    <property type="match status" value="1"/>
</dbReference>
<dbReference type="Pfam" id="PF07992">
    <property type="entry name" value="Pyr_redox_2"/>
    <property type="match status" value="1"/>
</dbReference>
<dbReference type="PIRSF" id="PIRSF000350">
    <property type="entry name" value="Mercury_reductase_MerA"/>
    <property type="match status" value="1"/>
</dbReference>
<dbReference type="InterPro" id="IPR001100">
    <property type="entry name" value="Pyr_nuc-diS_OxRdtase"/>
</dbReference>
<dbReference type="Gene3D" id="3.50.50.60">
    <property type="entry name" value="FAD/NAD(P)-binding domain"/>
    <property type="match status" value="2"/>
</dbReference>
<evidence type="ECO:0000256" key="1">
    <source>
        <dbReference type="ARBA" id="ARBA00007532"/>
    </source>
</evidence>
<reference evidence="13 14" key="1">
    <citation type="submission" date="2018-09" db="EMBL/GenBank/DDBJ databases">
        <title>Marinorhizobium profundi gen. nov., sp. nov., isolated from a deep-sea sediment sample from the New Britain Trench and proposal of Marinorhizobiaceae fam. nov. in the order Rhizobiales of the class Alphaproteobacteria.</title>
        <authorList>
            <person name="Cao J."/>
        </authorList>
    </citation>
    <scope>NUCLEOTIDE SEQUENCE [LARGE SCALE GENOMIC DNA]</scope>
    <source>
        <strain evidence="13 14">WS11</strain>
    </source>
</reference>
<keyword evidence="14" id="KW-1185">Reference proteome</keyword>
<feature type="binding site" evidence="8">
    <location>
        <begin position="184"/>
        <end position="191"/>
    </location>
    <ligand>
        <name>NAD(+)</name>
        <dbReference type="ChEBI" id="CHEBI:57540"/>
    </ligand>
</feature>
<gene>
    <name evidence="13" type="ORF">D5400_00670</name>
</gene>
<organism evidence="13 14">
    <name type="scientific">Georhizobium profundi</name>
    <dbReference type="NCBI Taxonomy" id="2341112"/>
    <lineage>
        <taxon>Bacteria</taxon>
        <taxon>Pseudomonadati</taxon>
        <taxon>Pseudomonadota</taxon>
        <taxon>Alphaproteobacteria</taxon>
        <taxon>Hyphomicrobiales</taxon>
        <taxon>Rhizobiaceae</taxon>
        <taxon>Georhizobium</taxon>
    </lineage>
</organism>
<keyword evidence="7 10" id="KW-0676">Redox-active center</keyword>
<feature type="binding site" evidence="8">
    <location>
        <begin position="147"/>
        <end position="149"/>
    </location>
    <ligand>
        <name>FAD</name>
        <dbReference type="ChEBI" id="CHEBI:57692"/>
    </ligand>
</feature>
<evidence type="ECO:0000256" key="8">
    <source>
        <dbReference type="PIRSR" id="PIRSR000350-3"/>
    </source>
</evidence>
<dbReference type="EMBL" id="CP032509">
    <property type="protein sequence ID" value="AZN69978.1"/>
    <property type="molecule type" value="Genomic_DNA"/>
</dbReference>
<dbReference type="InterPro" id="IPR016156">
    <property type="entry name" value="FAD/NAD-linked_Rdtase_dimer_sf"/>
</dbReference>
<feature type="domain" description="FAD/NAD(P)-binding" evidence="12">
    <location>
        <begin position="14"/>
        <end position="329"/>
    </location>
</feature>
<dbReference type="SUPFAM" id="SSF55424">
    <property type="entry name" value="FAD/NAD-linked reductases, dimerisation (C-terminal) domain"/>
    <property type="match status" value="1"/>
</dbReference>
<evidence type="ECO:0000256" key="9">
    <source>
        <dbReference type="PIRSR" id="PIRSR000350-4"/>
    </source>
</evidence>
<keyword evidence="4" id="KW-0521">NADP</keyword>
<evidence type="ECO:0000256" key="6">
    <source>
        <dbReference type="ARBA" id="ARBA00023157"/>
    </source>
</evidence>
<dbReference type="PANTHER" id="PTHR43014">
    <property type="entry name" value="MERCURIC REDUCTASE"/>
    <property type="match status" value="1"/>
</dbReference>
<dbReference type="InterPro" id="IPR036188">
    <property type="entry name" value="FAD/NAD-bd_sf"/>
</dbReference>
<dbReference type="KEGG" id="abaw:D5400_00670"/>
<evidence type="ECO:0000259" key="11">
    <source>
        <dbReference type="Pfam" id="PF02852"/>
    </source>
</evidence>
<comment type="similarity">
    <text evidence="1 10">Belongs to the class-I pyridine nucleotide-disulfide oxidoreductase family.</text>
</comment>
<feature type="binding site" evidence="8">
    <location>
        <position position="314"/>
    </location>
    <ligand>
        <name>FAD</name>
        <dbReference type="ChEBI" id="CHEBI:57692"/>
    </ligand>
</feature>
<dbReference type="Pfam" id="PF02852">
    <property type="entry name" value="Pyr_redox_dim"/>
    <property type="match status" value="1"/>
</dbReference>
<feature type="domain" description="Pyridine nucleotide-disulphide oxidoreductase dimerisation" evidence="11">
    <location>
        <begin position="350"/>
        <end position="457"/>
    </location>
</feature>
<keyword evidence="6" id="KW-1015">Disulfide bond</keyword>
<dbReference type="PRINTS" id="PR00368">
    <property type="entry name" value="FADPNR"/>
</dbReference>
<keyword evidence="3 8" id="KW-0274">FAD</keyword>
<feature type="disulfide bond" description="Redox-active" evidence="9">
    <location>
        <begin position="50"/>
        <end position="55"/>
    </location>
</feature>
<feature type="binding site" evidence="8">
    <location>
        <position position="207"/>
    </location>
    <ligand>
        <name>NAD(+)</name>
        <dbReference type="ChEBI" id="CHEBI:57540"/>
    </ligand>
</feature>
<dbReference type="InterPro" id="IPR012999">
    <property type="entry name" value="Pyr_OxRdtase_I_AS"/>
</dbReference>
<evidence type="ECO:0000313" key="14">
    <source>
        <dbReference type="Proteomes" id="UP000268192"/>
    </source>
</evidence>
<proteinExistence type="inferred from homology"/>
<accession>A0A3S9AZ31</accession>
<keyword evidence="5 10" id="KW-0560">Oxidoreductase</keyword>
<dbReference type="GO" id="GO:0016668">
    <property type="term" value="F:oxidoreductase activity, acting on a sulfur group of donors, NAD(P) as acceptor"/>
    <property type="evidence" value="ECO:0007669"/>
    <property type="project" value="InterPro"/>
</dbReference>
<comment type="cofactor">
    <cofactor evidence="8">
        <name>FAD</name>
        <dbReference type="ChEBI" id="CHEBI:57692"/>
    </cofactor>
    <text evidence="8">Binds 1 FAD per subunit.</text>
</comment>
<dbReference type="InterPro" id="IPR023753">
    <property type="entry name" value="FAD/NAD-binding_dom"/>
</dbReference>
<dbReference type="GO" id="GO:0003955">
    <property type="term" value="F:NAD(P)H dehydrogenase (quinone) activity"/>
    <property type="evidence" value="ECO:0007669"/>
    <property type="project" value="TreeGrafter"/>
</dbReference>
<evidence type="ECO:0000256" key="7">
    <source>
        <dbReference type="ARBA" id="ARBA00023284"/>
    </source>
</evidence>
<dbReference type="PRINTS" id="PR00411">
    <property type="entry name" value="PNDRDTASEI"/>
</dbReference>
<dbReference type="PROSITE" id="PS00076">
    <property type="entry name" value="PYRIDINE_REDOX_1"/>
    <property type="match status" value="1"/>
</dbReference>
<protein>
    <submittedName>
        <fullName evidence="13">Dihydrolipoamide dehydrogenase</fullName>
    </submittedName>
</protein>
<dbReference type="PANTHER" id="PTHR43014:SF4">
    <property type="entry name" value="PYRIDINE NUCLEOTIDE-DISULFIDE OXIDOREDUCTASE RCLA-RELATED"/>
    <property type="match status" value="1"/>
</dbReference>
<evidence type="ECO:0000256" key="10">
    <source>
        <dbReference type="RuleBase" id="RU003691"/>
    </source>
</evidence>
<dbReference type="RefSeq" id="WP_126006696.1">
    <property type="nucleotide sequence ID" value="NZ_CP032509.1"/>
</dbReference>
<feature type="binding site" evidence="8">
    <location>
        <position position="59"/>
    </location>
    <ligand>
        <name>FAD</name>
        <dbReference type="ChEBI" id="CHEBI:57692"/>
    </ligand>
</feature>
<dbReference type="GO" id="GO:0050660">
    <property type="term" value="F:flavin adenine dinucleotide binding"/>
    <property type="evidence" value="ECO:0007669"/>
    <property type="project" value="TreeGrafter"/>
</dbReference>
<dbReference type="Proteomes" id="UP000268192">
    <property type="component" value="Chromosome"/>
</dbReference>
<dbReference type="InterPro" id="IPR004099">
    <property type="entry name" value="Pyr_nucl-diS_OxRdtase_dimer"/>
</dbReference>
<sequence>MTSKTAESAVLKPDICVIGGGSGGLTVAAAAASFGVSVVLIEKGKMGGDCLNYGCVPSKALIAAAKHAEAIREAPHFGVFAGEPEIDFARVNAHIHEVIGAIAPNDSVERFRALGVNVIQAEARFTDARTVVAGDQTIRARRFVLATGSKPRVPDISGLSDVDYLTNETLFSLTTRPEHLIVIGGGPIGVEMAQAHRRLGCAVTILEMGTLLSKEDPELARIVTRRLEADGIAVLENIEILRASKGGDGSVSIAYRIDGKETSVTASHLLVAVGRAAQVDNLGLKEAGITFDQRGIKVGSGLKTSNSRVFAIGDAVAGGLQFTHVANYHAGLVLQQILFRVPAKENRSVIPRVTFTDPELAQIGLTEEEARKAGHTITIQRWPYAQNDRAEAERRTGGEIKIVAGKRGVILGVGIVGHGAGEMINLYALALSKKMTLNDLRGFIAPYPTMSEIGKRAAISYYAPMTRKPFVRKLLAFLRRFG</sequence>
<keyword evidence="8" id="KW-0547">Nucleotide-binding</keyword>
<keyword evidence="2 10" id="KW-0285">Flavoprotein</keyword>
<keyword evidence="8" id="KW-0520">NAD</keyword>